<accession>A0A0P6YXP8</accession>
<evidence type="ECO:0000313" key="2">
    <source>
        <dbReference type="Proteomes" id="UP000050277"/>
    </source>
</evidence>
<evidence type="ECO:0000313" key="1">
    <source>
        <dbReference type="EMBL" id="KPL90004.1"/>
    </source>
</evidence>
<sequence>MKRLSAKLSDALGDALGRAGNDTSATLALLIIGLHAVGRDISQFRADAYRALSSTDLEPQIANHLQRIINGGIPLADIQHTVVTQQADNRMTFEPEEKTSFPAVFTDDFEDEDDDLDFGMSV</sequence>
<dbReference type="AlphaFoldDB" id="A0A0P6YXP8"/>
<keyword evidence="2" id="KW-1185">Reference proteome</keyword>
<comment type="caution">
    <text evidence="1">The sequence shown here is derived from an EMBL/GenBank/DDBJ whole genome shotgun (WGS) entry which is preliminary data.</text>
</comment>
<reference evidence="1 2" key="1">
    <citation type="submission" date="2015-07" db="EMBL/GenBank/DDBJ databases">
        <title>Whole genome sequence of Herpetosiphon geysericola DSM 7119.</title>
        <authorList>
            <person name="Hemp J."/>
            <person name="Ward L.M."/>
            <person name="Pace L.A."/>
            <person name="Fischer W.W."/>
        </authorList>
    </citation>
    <scope>NUCLEOTIDE SEQUENCE [LARGE SCALE GENOMIC DNA]</scope>
    <source>
        <strain evidence="1 2">DSM 7119</strain>
    </source>
</reference>
<dbReference type="RefSeq" id="WP_054534035.1">
    <property type="nucleotide sequence ID" value="NZ_LGKP01000014.1"/>
</dbReference>
<organism evidence="1 2">
    <name type="scientific">Herpetosiphon geysericola</name>
    <dbReference type="NCBI Taxonomy" id="70996"/>
    <lineage>
        <taxon>Bacteria</taxon>
        <taxon>Bacillati</taxon>
        <taxon>Chloroflexota</taxon>
        <taxon>Chloroflexia</taxon>
        <taxon>Herpetosiphonales</taxon>
        <taxon>Herpetosiphonaceae</taxon>
        <taxon>Herpetosiphon</taxon>
    </lineage>
</organism>
<dbReference type="EMBL" id="LGKP01000014">
    <property type="protein sequence ID" value="KPL90004.1"/>
    <property type="molecule type" value="Genomic_DNA"/>
</dbReference>
<gene>
    <name evidence="1" type="ORF">SE18_08610</name>
</gene>
<proteinExistence type="predicted"/>
<dbReference type="Proteomes" id="UP000050277">
    <property type="component" value="Unassembled WGS sequence"/>
</dbReference>
<name>A0A0P6YXP8_9CHLR</name>
<protein>
    <submittedName>
        <fullName evidence="1">Uncharacterized protein</fullName>
    </submittedName>
</protein>
<dbReference type="STRING" id="70996.SE18_08610"/>